<dbReference type="GO" id="GO:0006642">
    <property type="term" value="P:triglyceride mobilization"/>
    <property type="evidence" value="ECO:0007669"/>
    <property type="project" value="TreeGrafter"/>
</dbReference>
<dbReference type="Gene3D" id="2.20.80.10">
    <property type="entry name" value="Lipovitellin-phosvitin complex, chain A, domain 4"/>
    <property type="match status" value="1"/>
</dbReference>
<dbReference type="GO" id="GO:0042632">
    <property type="term" value="P:cholesterol homeostasis"/>
    <property type="evidence" value="ECO:0007669"/>
    <property type="project" value="TreeGrafter"/>
</dbReference>
<dbReference type="InterPro" id="IPR011030">
    <property type="entry name" value="Lipovitellin_superhlx_dom"/>
</dbReference>
<dbReference type="Gene3D" id="2.30.230.10">
    <property type="entry name" value="Lipovitellin, beta-sheet shell regions, chain A"/>
    <property type="match status" value="1"/>
</dbReference>
<dbReference type="GO" id="GO:0034359">
    <property type="term" value="C:mature chylomicron"/>
    <property type="evidence" value="ECO:0007669"/>
    <property type="project" value="TreeGrafter"/>
</dbReference>
<comment type="subcellular location">
    <subcellularLocation>
        <location evidence="1">Secreted</location>
    </subcellularLocation>
</comment>
<keyword evidence="4" id="KW-0732">Signal</keyword>
<comment type="caution">
    <text evidence="7">Lacks conserved residue(s) required for the propagation of feature annotation.</text>
</comment>
<protein>
    <submittedName>
        <fullName evidence="10">Apolipoprotein Ba</fullName>
    </submittedName>
</protein>
<keyword evidence="5" id="KW-0445">Lipid transport</keyword>
<dbReference type="InterPro" id="IPR009454">
    <property type="entry name" value="Lipid_transpt_open_b-sht"/>
</dbReference>
<gene>
    <name evidence="10" type="primary">apoba</name>
</gene>
<sequence>MDSCSLLFMISDNSQWSVLLKNIFYLLLCPKSAAKFKAFRKYVYRYTTESQNGVVGTSNLRNGPKVSCQVEIEVPQTCRFIMQTTDCSLSEVSDMDPQGQPAFGEAPSSDAFRTAMEKNPLKFSVEDMTSVKLFPEPDEPVNILNIKRGIISALLVPILEEEQERLMSTVHGQCSTSYLLQIVDPFDVTLSRDLSKCDQFYGRVLPNSPLALPLSKLITSSQNCNYVFDVKGKHIATAMCTEKHIYLPFSNGDSGISSIVTQKLSLQNTKRINNRVFGEKPLHFEDPDEKAPVQTKDAVLSTFQELAGLATTDQGQRRTSLFHKLVSSMRVLRNETLSQAVADMFDTSGWLTWQALFQCGTPECTSAILQVIRTIDGVSLEVDALVYGLGLQADPDEARVRDMLSMAQYKQSKAIMYALANIVEKFHKSEVSPVVTDVSKFMETLLDDCSGENRDTDAEYYVVGVMGHAMQDVSPSLLSSISQCAKKNDMSLLTQKAAIQAFRRMDMNDEIREVLMEVYQDTQNPAEKRIAAYLVLMKNPDIALVRDLTIVFENEQDEQLKSFVLSHLNNIRTSSNPEAWPGIQSRMSGNYKLDSPLGSVQTNIIFDNDAFPKEMTLGGNLKVFDDDYDVFEVGMEGNGFKQTIDALFGERGFFRESISKIMNRVSPQKNRMKRQVPQNLLRDITNAFQKLMDDVRSSSSPEAIAYLRLLGKEIGYMKSAEMRKMLETFLMYQHAFSALTSSTENEVFGHYIFMENAFSLPTASGFPLKYSLAGVFAPGAKGGLNPSLPTELSFMPSVGLEFITEMGVHVPDYVDSGIEMHTNLFHESSLNAKIAINKNQVKLSIPAPTTSTQLFSISNELLSVSSGQTRKVPSVEDKVDSVECQPFISGLNLCTVMLYPNATSADQAPYYPLTGETKLGVEIRPTGEVSEYSATITEETLREGKKGRHKVETLKLTLKAEGDDSTEATVALKYNRNKHILSTDVLIPDYDVEAGIKLALTDSDSNGLKMRGVTIDVTNKNIPQMTVVGRTRLDKMRNAMLQLQMAIPSLNTDASITANLRKEDNMFMDIETVVQVPETSYQQKASLRYDDDKLELEMKSDFNSEIQKMIPNLENHHRQLQQLIDNILDQKVAKTDMKLRHIVTKGIEAGNIWLDKLTASFPYLANLKRSSSDLTLPALPEKLFLQSDSLLRYQFNKEKMAVSLPLPFGGKKSEELNIPNTLSVPVIDLPEIGLYIPANSYQLPTFTIPPSLDFTVPLLGLAEASSKINSNFYSWEGSIAGGNNTVDVPSYVAQYKAMAQSPLCLLSYKLEGTGMMSGRPDENLKYLLNNSLSHCLIDTSFSVLETIKVTDKLNARANYKFEASSPLGLQASVYYSAQSTSAPDSDELSGDGTVDGSFKIGSFYANTSYTNSYNVRPLGREGRGQSTFQFYSPIIQVDNMIQGVYANDELNIVSKTSAQKDILKHVAELKYKDAQLTLKCNAIAKALGKSLNNKVELGASSKMALVRIESQADDDANRVYSLITGLLDSNGLEVNSEGTIVFDAGRGLHKASVKVGKNGLTTSGTNSIQCSPVTFENIFNCAIDGNGASVSSTTKAMADEGRGEMKIEGKVTPTEAYFNGDLKGHMYDGTTTNNLNMALNRRGLTLTGNNRGTLNQMETENSHKLTVTLWTLNLRSKTNNVLGKDVSYKHDAVVDVKPFVMGVDMTNDLKLYDVSLNNEGHMKLEPIKVDLSGSLRAAYGDDHNMRHSYELTYDNMAGTAKSKTSGNLKDTQLSHNCEVQFAGLSSTTNCEARMNSEPFRFNGTIRTMALPFSLTLEAFVDSDGEIHLKGKHTGELRSAFVLEAKPAILVYAHQSQVSATHQLSSGESSTNLDYEFGGLLSPSDQRLKWNLKSKLNDHSYQQDISGYNNPEKVGLEFSGVLLTEISGKSTPEMQEYSMSGFLKYDKNSDCHMIEIPFIESFPAAFEQLKTTLVQALQSLQEYLLNLDVNQLIADFRVKLDQLPRQANDLMQAMDLENKVNQVKAKLDYMINEFGITMDDLELAVKNLIENLEYVLKDTFTKLRDFFLNLEAYINDGHFADKITSFFYNIGNHLQDLDDRYKIKEKFIKMLNVIDDIIRQIDLQKLGETSAAFLQNLDAKYGILKMMKNRVSDIKEAMENFDINESLQNIKNYLLSIDWVAYVEQLRNMIPSSEIANIMESMNDVLVNWIDEYEIPNKLTAVYSYLKDLVLKYNLDNMLKQFMDQAVVLVNDFKIAETVKSMTDTLKSFNYETLYNNIMQFLYGVTDQLKSIDFRKSIDDLNEWISSTLNAMETFNYNNFVDETNRKLAEFIQYVNDQIKAYEIVQKIEALRDFFREIQSSIFSYLEELKNTKVADALRKLKTVIDTTFYNDLKIKLQDMLEDARQRISDMDIRDEMYKYLQRASESYTNIIAYISKQFDHVMDKIRDTVQDSDVYNGLKRAVDGVLGRLRKAEIEVPSFTIPLTDLVVPAFALNLNKLQDITIPAKFSLPEFTILDTYTIPAFTIDFEEIKAKLIAIIEDIRDFEIQTPDPDDIFGDLKVLYLSDLPDLTLPEITLSEIKVPFINIPKLNLDEFKIVNLQIPEVKFPAIPSDICVPVFGKLHGQFNLSIPHYTLLTAGKIENSTTNLKNPQFTASLTSQAKSSLEPLEYTFEATAQLEAPRMKKLLFKETVKATHMAFSIDHDGSLSLTGPSAEASAKTTAKATTPVYTADLFNNMALTLSDGISATMDTAYDHNFIIPSIKTASQASMKQNLAATVEPGKITMTADTTADGKWTIQEYADEGKHKSNVEFEIDSSVAKLTFVEETDTGEIKMKKMLKAEAVSLSHITVDARCESEVPSVKMSVLVLNGEAHIGDLKVALTASHNAEFTKNLGGSMYNSLEFMAHPFEIVLDVKNKLNSKIFFPIKITHKLDIEHDYGLILNADKQFAFSLASTRFNQYKYRHNIKAENNDMDIFLHASANGEANLGFLTVPLSLPEITIPYLAITIPEVIDFSLWENTGLKNLLSTPQQSFDMNFKLEYSKNPDVHSFELHLEPFYNAFSDNVNMIQAQFEDWRDKVVALLEDSYNQAKSQYIKHKIETSSIPPRIFRVPGYKIPILNIEVSSFRAEMPAFNYFVPKAVSTPSFKIPALGFSVPSYTVVLPTLKFPVIHIPETLRDLQLPSFRLPAIQNNVVIPAMGNITFDYSFKSTVITLTAHGGLYNQSDIVARFGSLSTSVFDILNSKIDGTTSLTRKRGLKLATTVSLVHNNLETNHECAINLNKRSVDASVANTAKINLPFLNLEINEELTGSTKTKSSLSSKNKLKYMFNIPLIESVGKGNLDVNWELETLSSHVSLETFTQGKTDMTLMDSLNFAGDLENIAKFYINVNGLRSTMRTTLNSNIDKQERQKRSSNNNILLFNLNKNMALEASLRRIFGTLDYSSSNNMEFLSFDSNGKHTVNGELDFVPLTTLKTRLNIDASQASSLGNVGLIQNINLVVGSEKQSFSWSGKEQLASFIHACDFLMSNDESEARVDLSGSVEGHLAFLKSVKLPVYQKNLWDVLKFNQVTSMDDLQFLNFSSSVVYTKSMDGQEFAIPYRLFENGVTFSVPEVSIPIPSWLKSVPDSIRNIDMRLENPDVPERLTLPPPITVPAFDIPFTSLHVEAFTIDPKNFNVPKVITTEAFEILLPGLPTLSVPSYDIDTEYLQGKMSFLQFKIPQHEVTVGGYTFSLNQITNPIFNFELPTIMIPQQNIEIPEVTLSLPSSVFIPAFGALSATFKISSPIYNVSTSATVEKKDSDLVTSLNSVCTSTLIFLEYDLTALATTGYENGVLNLNGKCNLIHNDVNVDWQHALAQNLRSKRQTSQADSAESRHTLNIDVKSPTFVDGNFRFASRKDSITASVSSPSSGFLGFQFLKRSPSQLYGKLFSRHLSSPEKDIDVLTAKATLRNSDKLTFQTTWNWEFFHDVIEATKDKTPEMREAVLKFINKYHTYHFGFDLNRGSMKLKNTLSNVVERAYHEAPVSFDAVQDAVSNLGDQGKDLYRKASDSLMSMSAEDIQETVNSKVRQINRHIEMILMDLLDTVKQFLQDTTIPWREQRVSLYEIVGEARRSVSLATDRAMTNIRSVVSDINQRIKHTEFTIPGTDIVFKGVDVVEELQSFRNSAMKLINRFLIAVIDFVESITAGAFQVIEKHAGNVLAYLKDVNRKLSPQVDAVHDDVRQFAKQHTEDAKNLAAEYKDFIKLQIQDTYSHFTMERVNNGIRDLITDLQLFVYNTLGELGDLIRRVSQSTAPYVRVSNKKVDVEVPLPFFWKSFSDWPTMSV</sequence>
<dbReference type="PANTHER" id="PTHR13769:SF6">
    <property type="entry name" value="APOLIPOPROTEIN B-100"/>
    <property type="match status" value="1"/>
</dbReference>
<evidence type="ECO:0000259" key="9">
    <source>
        <dbReference type="PROSITE" id="PS51211"/>
    </source>
</evidence>
<evidence type="ECO:0000256" key="3">
    <source>
        <dbReference type="ARBA" id="ARBA00022525"/>
    </source>
</evidence>
<evidence type="ECO:0000256" key="5">
    <source>
        <dbReference type="ARBA" id="ARBA00023055"/>
    </source>
</evidence>
<dbReference type="Pfam" id="PF01347">
    <property type="entry name" value="Vitellogenin_N"/>
    <property type="match status" value="1"/>
</dbReference>
<dbReference type="InterPro" id="IPR015816">
    <property type="entry name" value="Vitellinogen_b-sht_N"/>
</dbReference>
<dbReference type="GO" id="GO:0030301">
    <property type="term" value="P:cholesterol transport"/>
    <property type="evidence" value="ECO:0007669"/>
    <property type="project" value="TreeGrafter"/>
</dbReference>
<keyword evidence="2" id="KW-0813">Transport</keyword>
<dbReference type="GO" id="GO:0120020">
    <property type="term" value="F:cholesterol transfer activity"/>
    <property type="evidence" value="ECO:0007669"/>
    <property type="project" value="TreeGrafter"/>
</dbReference>
<evidence type="ECO:0000313" key="10">
    <source>
        <dbReference type="Ensembl" id="ENSSFAP00005034627.1"/>
    </source>
</evidence>
<reference evidence="10" key="1">
    <citation type="submission" date="2019-06" db="EMBL/GenBank/DDBJ databases">
        <authorList>
            <consortium name="Wellcome Sanger Institute Data Sharing"/>
        </authorList>
    </citation>
    <scope>NUCLEOTIDE SEQUENCE [LARGE SCALE GENOMIC DNA]</scope>
</reference>
<dbReference type="GO" id="GO:0034362">
    <property type="term" value="C:low-density lipoprotein particle"/>
    <property type="evidence" value="ECO:0007669"/>
    <property type="project" value="TreeGrafter"/>
</dbReference>
<dbReference type="SUPFAM" id="SSF56968">
    <property type="entry name" value="Lipovitellin-phosvitin complex, beta-sheet shell regions"/>
    <property type="match status" value="2"/>
</dbReference>
<dbReference type="InterPro" id="IPR015819">
    <property type="entry name" value="Lipid_transp_b-sht_shell"/>
</dbReference>
<dbReference type="InterPro" id="IPR015255">
    <property type="entry name" value="Vitellinogen_open_b-sht"/>
</dbReference>
<keyword evidence="8" id="KW-0175">Coiled coil</keyword>
<evidence type="ECO:0000256" key="6">
    <source>
        <dbReference type="ARBA" id="ARBA00023180"/>
    </source>
</evidence>
<dbReference type="SUPFAM" id="SSF48431">
    <property type="entry name" value="Lipovitellin-phosvitin complex, superhelical domain"/>
    <property type="match status" value="1"/>
</dbReference>
<dbReference type="Proteomes" id="UP000472267">
    <property type="component" value="Chromosome 19"/>
</dbReference>
<evidence type="ECO:0000313" key="11">
    <source>
        <dbReference type="Proteomes" id="UP000472267"/>
    </source>
</evidence>
<dbReference type="GO" id="GO:0050750">
    <property type="term" value="F:low-density lipoprotein particle receptor binding"/>
    <property type="evidence" value="ECO:0007669"/>
    <property type="project" value="TreeGrafter"/>
</dbReference>
<feature type="coiled-coil region" evidence="8">
    <location>
        <begin position="2012"/>
        <end position="2057"/>
    </location>
</feature>
<evidence type="ECO:0000256" key="2">
    <source>
        <dbReference type="ARBA" id="ARBA00022448"/>
    </source>
</evidence>
<dbReference type="SMART" id="SM00638">
    <property type="entry name" value="LPD_N"/>
    <property type="match status" value="1"/>
</dbReference>
<dbReference type="Pfam" id="PF06448">
    <property type="entry name" value="DUF1081"/>
    <property type="match status" value="1"/>
</dbReference>
<feature type="domain" description="Vitellogenin" evidence="9">
    <location>
        <begin position="36"/>
        <end position="644"/>
    </location>
</feature>
<dbReference type="PROSITE" id="PS51211">
    <property type="entry name" value="VITELLOGENIN"/>
    <property type="match status" value="1"/>
</dbReference>
<dbReference type="GO" id="GO:0034361">
    <property type="term" value="C:very-low-density lipoprotein particle"/>
    <property type="evidence" value="ECO:0007669"/>
    <property type="project" value="TreeGrafter"/>
</dbReference>
<keyword evidence="11" id="KW-1185">Reference proteome</keyword>
<reference evidence="10" key="2">
    <citation type="submission" date="2025-08" db="UniProtKB">
        <authorList>
            <consortium name="Ensembl"/>
        </authorList>
    </citation>
    <scope>IDENTIFICATION</scope>
</reference>
<evidence type="ECO:0000256" key="8">
    <source>
        <dbReference type="SAM" id="Coils"/>
    </source>
</evidence>
<dbReference type="Ensembl" id="ENSSFAT00005035928.1">
    <property type="protein sequence ID" value="ENSSFAP00005034627.1"/>
    <property type="gene ID" value="ENSSFAG00005017572.1"/>
</dbReference>
<dbReference type="PANTHER" id="PTHR13769">
    <property type="entry name" value="APOLIPOPROTEIN B"/>
    <property type="match status" value="1"/>
</dbReference>
<evidence type="ECO:0000256" key="4">
    <source>
        <dbReference type="ARBA" id="ARBA00022729"/>
    </source>
</evidence>
<dbReference type="Gene3D" id="1.25.10.20">
    <property type="entry name" value="Vitellinogen, superhelical"/>
    <property type="match status" value="1"/>
</dbReference>
<keyword evidence="3" id="KW-0964">Secreted</keyword>
<evidence type="ECO:0000256" key="7">
    <source>
        <dbReference type="PROSITE-ProRule" id="PRU00557"/>
    </source>
</evidence>
<dbReference type="Pfam" id="PF09172">
    <property type="entry name" value="Vit_open_b-sht"/>
    <property type="match status" value="1"/>
</dbReference>
<reference evidence="10" key="3">
    <citation type="submission" date="2025-09" db="UniProtKB">
        <authorList>
            <consortium name="Ensembl"/>
        </authorList>
    </citation>
    <scope>IDENTIFICATION</scope>
</reference>
<name>A0A672I059_SALFA</name>
<dbReference type="InterPro" id="IPR052418">
    <property type="entry name" value="Apolipoprotein_B"/>
</dbReference>
<organism evidence="10 11">
    <name type="scientific">Salarias fasciatus</name>
    <name type="common">Jewelled blenny</name>
    <name type="synonym">Blennius fasciatus</name>
    <dbReference type="NCBI Taxonomy" id="181472"/>
    <lineage>
        <taxon>Eukaryota</taxon>
        <taxon>Metazoa</taxon>
        <taxon>Chordata</taxon>
        <taxon>Craniata</taxon>
        <taxon>Vertebrata</taxon>
        <taxon>Euteleostomi</taxon>
        <taxon>Actinopterygii</taxon>
        <taxon>Neopterygii</taxon>
        <taxon>Teleostei</taxon>
        <taxon>Neoteleostei</taxon>
        <taxon>Acanthomorphata</taxon>
        <taxon>Ovalentaria</taxon>
        <taxon>Blenniimorphae</taxon>
        <taxon>Blenniiformes</taxon>
        <taxon>Blennioidei</taxon>
        <taxon>Blenniidae</taxon>
        <taxon>Salariinae</taxon>
        <taxon>Salarias</taxon>
    </lineage>
</organism>
<evidence type="ECO:0000256" key="1">
    <source>
        <dbReference type="ARBA" id="ARBA00004613"/>
    </source>
</evidence>
<dbReference type="SMART" id="SM01169">
    <property type="entry name" value="DUF1943"/>
    <property type="match status" value="1"/>
</dbReference>
<dbReference type="GO" id="GO:0042953">
    <property type="term" value="P:lipoprotein transport"/>
    <property type="evidence" value="ECO:0007669"/>
    <property type="project" value="TreeGrafter"/>
</dbReference>
<accession>A0A672I059</accession>
<dbReference type="InterPro" id="IPR001747">
    <property type="entry name" value="Vitellogenin_N"/>
</dbReference>
<proteinExistence type="predicted"/>
<keyword evidence="6" id="KW-0325">Glycoprotein</keyword>